<dbReference type="AlphaFoldDB" id="A0A6H1ZNZ0"/>
<organism evidence="1">
    <name type="scientific">viral metagenome</name>
    <dbReference type="NCBI Taxonomy" id="1070528"/>
    <lineage>
        <taxon>unclassified sequences</taxon>
        <taxon>metagenomes</taxon>
        <taxon>organismal metagenomes</taxon>
    </lineage>
</organism>
<evidence type="ECO:0000313" key="2">
    <source>
        <dbReference type="EMBL" id="QJH97662.1"/>
    </source>
</evidence>
<dbReference type="EMBL" id="MT144696">
    <property type="protein sequence ID" value="QJH97662.1"/>
    <property type="molecule type" value="Genomic_DNA"/>
</dbReference>
<dbReference type="EMBL" id="MT144125">
    <property type="protein sequence ID" value="QJA49228.1"/>
    <property type="molecule type" value="Genomic_DNA"/>
</dbReference>
<name>A0A6H1ZNZ0_9ZZZZ</name>
<proteinExistence type="predicted"/>
<reference evidence="1" key="1">
    <citation type="submission" date="2020-03" db="EMBL/GenBank/DDBJ databases">
        <title>The deep terrestrial virosphere.</title>
        <authorList>
            <person name="Holmfeldt K."/>
            <person name="Nilsson E."/>
            <person name="Simone D."/>
            <person name="Lopez-Fernandez M."/>
            <person name="Wu X."/>
            <person name="de Brujin I."/>
            <person name="Lundin D."/>
            <person name="Andersson A."/>
            <person name="Bertilsson S."/>
            <person name="Dopson M."/>
        </authorList>
    </citation>
    <scope>NUCLEOTIDE SEQUENCE</scope>
    <source>
        <strain evidence="1">TM448A01271</strain>
        <strain evidence="2">TM448B01062</strain>
    </source>
</reference>
<protein>
    <submittedName>
        <fullName evidence="1">Uncharacterized protein</fullName>
    </submittedName>
</protein>
<sequence length="100" mass="11789">MNANLTKLFRVLPRWKHSKSGWKRVDSFYIFKSHKINSKEFQTKIVSFLKKIFPNKKWSSCIDDFSTEPVTFSLCELNEFYDSIGMQGNNVCDSIKELIK</sequence>
<gene>
    <name evidence="1" type="ORF">TM448A01271_0016</name>
    <name evidence="2" type="ORF">TM448B01062_0007</name>
</gene>
<accession>A0A6H1ZNZ0</accession>
<evidence type="ECO:0000313" key="1">
    <source>
        <dbReference type="EMBL" id="QJA49228.1"/>
    </source>
</evidence>